<evidence type="ECO:0000313" key="5">
    <source>
        <dbReference type="Proteomes" id="UP000192596"/>
    </source>
</evidence>
<comment type="caution">
    <text evidence="4">The sequence shown here is derived from an EMBL/GenBank/DDBJ whole genome shotgun (WGS) entry which is preliminary data.</text>
</comment>
<reference evidence="5" key="1">
    <citation type="submission" date="2017-03" db="EMBL/GenBank/DDBJ databases">
        <title>Genomes of endolithic fungi from Antarctica.</title>
        <authorList>
            <person name="Coleine C."/>
            <person name="Masonjones S."/>
            <person name="Stajich J.E."/>
        </authorList>
    </citation>
    <scope>NUCLEOTIDE SEQUENCE [LARGE SCALE GENOMIC DNA]</scope>
    <source>
        <strain evidence="5">CCFEE 5527</strain>
    </source>
</reference>
<dbReference type="InParanoid" id="A0A1V8SNC2"/>
<proteinExistence type="predicted"/>
<dbReference type="SUPFAM" id="SSF56235">
    <property type="entry name" value="N-terminal nucleophile aminohydrolases (Ntn hydrolases)"/>
    <property type="match status" value="1"/>
</dbReference>
<dbReference type="Proteomes" id="UP000192596">
    <property type="component" value="Unassembled WGS sequence"/>
</dbReference>
<evidence type="ECO:0000256" key="1">
    <source>
        <dbReference type="ARBA" id="ARBA00022741"/>
    </source>
</evidence>
<dbReference type="GO" id="GO:0005524">
    <property type="term" value="F:ATP binding"/>
    <property type="evidence" value="ECO:0007669"/>
    <property type="project" value="UniProtKB-KW"/>
</dbReference>
<dbReference type="Gene3D" id="3.60.20.10">
    <property type="entry name" value="Glutamine Phosphoribosylpyrophosphate, subunit 1, domain 1"/>
    <property type="match status" value="1"/>
</dbReference>
<dbReference type="Pfam" id="PF13537">
    <property type="entry name" value="GATase_7"/>
    <property type="match status" value="1"/>
</dbReference>
<gene>
    <name evidence="4" type="ORF">B0A48_13156</name>
</gene>
<feature type="domain" description="Glutamine amidotransferase type-2" evidence="3">
    <location>
        <begin position="1"/>
        <end position="99"/>
    </location>
</feature>
<dbReference type="EMBL" id="NAJO01000034">
    <property type="protein sequence ID" value="OQO00666.1"/>
    <property type="molecule type" value="Genomic_DNA"/>
</dbReference>
<dbReference type="GO" id="GO:0006529">
    <property type="term" value="P:asparagine biosynthetic process"/>
    <property type="evidence" value="ECO:0007669"/>
    <property type="project" value="TreeGrafter"/>
</dbReference>
<keyword evidence="1" id="KW-0547">Nucleotide-binding</keyword>
<sequence>MALEKLDLTEQATTTLPIFSQTVDVALILDGQVFDNIGLRADAERSDEALDADRLLQLYQSRGPAMVEALNGEFSLILYDASKNTLLVARDRIGITSVF</sequence>
<evidence type="ECO:0000259" key="3">
    <source>
        <dbReference type="PROSITE" id="PS51278"/>
    </source>
</evidence>
<evidence type="ECO:0000256" key="2">
    <source>
        <dbReference type="ARBA" id="ARBA00022840"/>
    </source>
</evidence>
<dbReference type="InterPro" id="IPR029055">
    <property type="entry name" value="Ntn_hydrolases_N"/>
</dbReference>
<dbReference type="PANTHER" id="PTHR11772:SF2">
    <property type="entry name" value="ASPARAGINE SYNTHETASE [GLUTAMINE-HYDROLYZING]"/>
    <property type="match status" value="1"/>
</dbReference>
<dbReference type="AlphaFoldDB" id="A0A1V8SNC2"/>
<dbReference type="InterPro" id="IPR017932">
    <property type="entry name" value="GATase_2_dom"/>
</dbReference>
<dbReference type="GO" id="GO:0004066">
    <property type="term" value="F:asparagine synthase (glutamine-hydrolyzing) activity"/>
    <property type="evidence" value="ECO:0007669"/>
    <property type="project" value="TreeGrafter"/>
</dbReference>
<dbReference type="InterPro" id="IPR050795">
    <property type="entry name" value="Asn_Synthetase"/>
</dbReference>
<evidence type="ECO:0000313" key="4">
    <source>
        <dbReference type="EMBL" id="OQO00666.1"/>
    </source>
</evidence>
<organism evidence="4 5">
    <name type="scientific">Cryoendolithus antarcticus</name>
    <dbReference type="NCBI Taxonomy" id="1507870"/>
    <lineage>
        <taxon>Eukaryota</taxon>
        <taxon>Fungi</taxon>
        <taxon>Dikarya</taxon>
        <taxon>Ascomycota</taxon>
        <taxon>Pezizomycotina</taxon>
        <taxon>Dothideomycetes</taxon>
        <taxon>Dothideomycetidae</taxon>
        <taxon>Cladosporiales</taxon>
        <taxon>Cladosporiaceae</taxon>
        <taxon>Cryoendolithus</taxon>
    </lineage>
</organism>
<keyword evidence="5" id="KW-1185">Reference proteome</keyword>
<name>A0A1V8SNC2_9PEZI</name>
<keyword evidence="2" id="KW-0067">ATP-binding</keyword>
<dbReference type="OrthoDB" id="409189at2759"/>
<accession>A0A1V8SNC2</accession>
<dbReference type="STRING" id="1507870.A0A1V8SNC2"/>
<dbReference type="PROSITE" id="PS51278">
    <property type="entry name" value="GATASE_TYPE_2"/>
    <property type="match status" value="1"/>
</dbReference>
<dbReference type="PANTHER" id="PTHR11772">
    <property type="entry name" value="ASPARAGINE SYNTHETASE"/>
    <property type="match status" value="1"/>
</dbReference>
<protein>
    <recommendedName>
        <fullName evidence="3">Glutamine amidotransferase type-2 domain-containing protein</fullName>
    </recommendedName>
</protein>